<dbReference type="PANTHER" id="PTHR33202">
    <property type="entry name" value="ZINC UPTAKE REGULATION PROTEIN"/>
    <property type="match status" value="1"/>
</dbReference>
<keyword evidence="12" id="KW-1185">Reference proteome</keyword>
<keyword evidence="3" id="KW-0963">Cytoplasm</keyword>
<evidence type="ECO:0000256" key="2">
    <source>
        <dbReference type="ARBA" id="ARBA00007957"/>
    </source>
</evidence>
<dbReference type="InterPro" id="IPR002481">
    <property type="entry name" value="FUR"/>
</dbReference>
<evidence type="ECO:0000256" key="1">
    <source>
        <dbReference type="ARBA" id="ARBA00004496"/>
    </source>
</evidence>
<dbReference type="CDD" id="cd07153">
    <property type="entry name" value="Fur_like"/>
    <property type="match status" value="1"/>
</dbReference>
<dbReference type="InterPro" id="IPR043135">
    <property type="entry name" value="Fur_C"/>
</dbReference>
<proteinExistence type="inferred from homology"/>
<dbReference type="InterPro" id="IPR036388">
    <property type="entry name" value="WH-like_DNA-bd_sf"/>
</dbReference>
<keyword evidence="10" id="KW-0804">Transcription</keyword>
<accession>A0ABP9QF35</accession>
<evidence type="ECO:0000256" key="7">
    <source>
        <dbReference type="ARBA" id="ARBA00023004"/>
    </source>
</evidence>
<dbReference type="Pfam" id="PF01475">
    <property type="entry name" value="FUR"/>
    <property type="match status" value="1"/>
</dbReference>
<keyword evidence="4" id="KW-0678">Repressor</keyword>
<name>A0ABP9QF35_9PSEU</name>
<dbReference type="EMBL" id="BAABJP010000021">
    <property type="protein sequence ID" value="GAA5160909.1"/>
    <property type="molecule type" value="Genomic_DNA"/>
</dbReference>
<dbReference type="Gene3D" id="1.10.10.10">
    <property type="entry name" value="Winged helix-like DNA-binding domain superfamily/Winged helix DNA-binding domain"/>
    <property type="match status" value="1"/>
</dbReference>
<sequence length="165" mass="18003">MPEPRSLPESAESDARARLRESGLRVTASRLAVLDVLGEHPHATADTVVRLVTARLGSVSKQAVYDVLAACAQAGLVRRIEPAGSAARFETRTGDNHHHLVCRHCGRTEDVDCTAGERPCLTPSDNAGFVVDEAEIVFWGTCPDCQEQRNDAKELHLDLHSTHHH</sequence>
<evidence type="ECO:0000256" key="3">
    <source>
        <dbReference type="ARBA" id="ARBA00022490"/>
    </source>
</evidence>
<evidence type="ECO:0000256" key="8">
    <source>
        <dbReference type="ARBA" id="ARBA00023015"/>
    </source>
</evidence>
<evidence type="ECO:0000313" key="11">
    <source>
        <dbReference type="EMBL" id="GAA5160909.1"/>
    </source>
</evidence>
<evidence type="ECO:0000256" key="5">
    <source>
        <dbReference type="ARBA" id="ARBA00022723"/>
    </source>
</evidence>
<evidence type="ECO:0000256" key="4">
    <source>
        <dbReference type="ARBA" id="ARBA00022491"/>
    </source>
</evidence>
<reference evidence="12" key="1">
    <citation type="journal article" date="2019" name="Int. J. Syst. Evol. Microbiol.">
        <title>The Global Catalogue of Microorganisms (GCM) 10K type strain sequencing project: providing services to taxonomists for standard genome sequencing and annotation.</title>
        <authorList>
            <consortium name="The Broad Institute Genomics Platform"/>
            <consortium name="The Broad Institute Genome Sequencing Center for Infectious Disease"/>
            <person name="Wu L."/>
            <person name="Ma J."/>
        </authorList>
    </citation>
    <scope>NUCLEOTIDE SEQUENCE [LARGE SCALE GENOMIC DNA]</scope>
    <source>
        <strain evidence="12">JCM 18303</strain>
    </source>
</reference>
<evidence type="ECO:0000256" key="9">
    <source>
        <dbReference type="ARBA" id="ARBA00023125"/>
    </source>
</evidence>
<dbReference type="SUPFAM" id="SSF46785">
    <property type="entry name" value="Winged helix' DNA-binding domain"/>
    <property type="match status" value="1"/>
</dbReference>
<evidence type="ECO:0000256" key="6">
    <source>
        <dbReference type="ARBA" id="ARBA00022833"/>
    </source>
</evidence>
<protein>
    <submittedName>
        <fullName evidence="11">Fur family transcriptional regulator FurA3</fullName>
    </submittedName>
</protein>
<comment type="subcellular location">
    <subcellularLocation>
        <location evidence="1">Cytoplasm</location>
    </subcellularLocation>
</comment>
<comment type="caution">
    <text evidence="11">The sequence shown here is derived from an EMBL/GenBank/DDBJ whole genome shotgun (WGS) entry which is preliminary data.</text>
</comment>
<keyword evidence="8" id="KW-0805">Transcription regulation</keyword>
<organism evidence="11 12">
    <name type="scientific">Pseudonocardia eucalypti</name>
    <dbReference type="NCBI Taxonomy" id="648755"/>
    <lineage>
        <taxon>Bacteria</taxon>
        <taxon>Bacillati</taxon>
        <taxon>Actinomycetota</taxon>
        <taxon>Actinomycetes</taxon>
        <taxon>Pseudonocardiales</taxon>
        <taxon>Pseudonocardiaceae</taxon>
        <taxon>Pseudonocardia</taxon>
    </lineage>
</organism>
<dbReference type="Gene3D" id="3.30.1490.190">
    <property type="match status" value="1"/>
</dbReference>
<dbReference type="PANTHER" id="PTHR33202:SF18">
    <property type="entry name" value="TRANSCRIPTIONAL REGULATOR FURA"/>
    <property type="match status" value="1"/>
</dbReference>
<dbReference type="Proteomes" id="UP001428817">
    <property type="component" value="Unassembled WGS sequence"/>
</dbReference>
<evidence type="ECO:0000313" key="12">
    <source>
        <dbReference type="Proteomes" id="UP001428817"/>
    </source>
</evidence>
<gene>
    <name evidence="11" type="primary">furA3</name>
    <name evidence="11" type="ORF">GCM10023321_44360</name>
</gene>
<evidence type="ECO:0000256" key="10">
    <source>
        <dbReference type="ARBA" id="ARBA00023163"/>
    </source>
</evidence>
<comment type="similarity">
    <text evidence="2">Belongs to the Fur family.</text>
</comment>
<keyword evidence="6" id="KW-0862">Zinc</keyword>
<keyword evidence="5" id="KW-0479">Metal-binding</keyword>
<keyword evidence="7" id="KW-0408">Iron</keyword>
<dbReference type="InterPro" id="IPR036390">
    <property type="entry name" value="WH_DNA-bd_sf"/>
</dbReference>
<keyword evidence="9" id="KW-0238">DNA-binding</keyword>
<dbReference type="RefSeq" id="WP_185063670.1">
    <property type="nucleotide sequence ID" value="NZ_BAABJP010000021.1"/>
</dbReference>